<reference evidence="1 2" key="1">
    <citation type="submission" date="2019-08" db="EMBL/GenBank/DDBJ databases">
        <title>Parahaliea maris sp. nov., isolated from the surface seawater.</title>
        <authorList>
            <person name="Liu Y."/>
        </authorList>
    </citation>
    <scope>NUCLEOTIDE SEQUENCE [LARGE SCALE GENOMIC DNA]</scope>
    <source>
        <strain evidence="1 2">S2-26</strain>
    </source>
</reference>
<dbReference type="EMBL" id="VRYZ01000002">
    <property type="protein sequence ID" value="TXS93319.1"/>
    <property type="molecule type" value="Genomic_DNA"/>
</dbReference>
<dbReference type="Proteomes" id="UP000321933">
    <property type="component" value="Unassembled WGS sequence"/>
</dbReference>
<proteinExistence type="predicted"/>
<sequence>MAFLRAGGSNIHGAGRSAVAVALLLCTWPAHGFEFVDSIVRDFSDSEFVFQRSASLVPFPPVAYLGASHYGSTQVSGSARGAPIEYQLSTVSQAAGIPWLLGERDAVVVGEYLSWSEFRLKDTPGEDFSVATVGLPVGWIRQVNPDWQAAAFIMPMGHRASLDDAEWSWQTMGGVFARYVQTDRLWWAFGLYADIAPGEDFYIPYLGASWAVTDHWTLSAVMPWPALLYAPDDNWLFRFGVTPSGASWSATPAGGADSVAMNLDAWDFGLGIERRLGGDVFAALEAGVGGFRGLRLQDSGIEDIDVDAGSSPYIRLQFKIRPGAFKP</sequence>
<gene>
    <name evidence="1" type="ORF">FVW59_05630</name>
</gene>
<evidence type="ECO:0000313" key="1">
    <source>
        <dbReference type="EMBL" id="TXS93319.1"/>
    </source>
</evidence>
<organism evidence="1 2">
    <name type="scientific">Parahaliea aestuarii</name>
    <dbReference type="NCBI Taxonomy" id="1852021"/>
    <lineage>
        <taxon>Bacteria</taxon>
        <taxon>Pseudomonadati</taxon>
        <taxon>Pseudomonadota</taxon>
        <taxon>Gammaproteobacteria</taxon>
        <taxon>Cellvibrionales</taxon>
        <taxon>Halieaceae</taxon>
        <taxon>Parahaliea</taxon>
    </lineage>
</organism>
<dbReference type="AlphaFoldDB" id="A0A5C8ZZU3"/>
<name>A0A5C8ZZU3_9GAMM</name>
<evidence type="ECO:0000313" key="2">
    <source>
        <dbReference type="Proteomes" id="UP000321933"/>
    </source>
</evidence>
<accession>A0A5C8ZZU3</accession>
<dbReference type="RefSeq" id="WP_148063255.1">
    <property type="nucleotide sequence ID" value="NZ_VRYZ01000002.1"/>
</dbReference>
<protein>
    <submittedName>
        <fullName evidence="1">Uncharacterized protein</fullName>
    </submittedName>
</protein>
<dbReference type="OrthoDB" id="5697328at2"/>
<comment type="caution">
    <text evidence="1">The sequence shown here is derived from an EMBL/GenBank/DDBJ whole genome shotgun (WGS) entry which is preliminary data.</text>
</comment>
<keyword evidence="2" id="KW-1185">Reference proteome</keyword>